<feature type="transmembrane region" description="Helical" evidence="2">
    <location>
        <begin position="429"/>
        <end position="455"/>
    </location>
</feature>
<feature type="transmembrane region" description="Helical" evidence="2">
    <location>
        <begin position="207"/>
        <end position="227"/>
    </location>
</feature>
<feature type="compositionally biased region" description="Basic and acidic residues" evidence="1">
    <location>
        <begin position="44"/>
        <end position="54"/>
    </location>
</feature>
<reference evidence="3" key="1">
    <citation type="submission" date="2014-11" db="EMBL/GenBank/DDBJ databases">
        <authorList>
            <person name="Otto D Thomas"/>
            <person name="Naeem Raeece"/>
        </authorList>
    </citation>
    <scope>NUCLEOTIDE SEQUENCE</scope>
</reference>
<gene>
    <name evidence="3" type="ORF">Cvel_12902</name>
</gene>
<feature type="transmembrane region" description="Helical" evidence="2">
    <location>
        <begin position="289"/>
        <end position="311"/>
    </location>
</feature>
<keyword evidence="2" id="KW-0472">Membrane</keyword>
<feature type="transmembrane region" description="Helical" evidence="2">
    <location>
        <begin position="467"/>
        <end position="489"/>
    </location>
</feature>
<feature type="region of interest" description="Disordered" evidence="1">
    <location>
        <begin position="1"/>
        <end position="118"/>
    </location>
</feature>
<evidence type="ECO:0000256" key="1">
    <source>
        <dbReference type="SAM" id="MobiDB-lite"/>
    </source>
</evidence>
<dbReference type="EMBL" id="CDMZ01005801">
    <property type="protein sequence ID" value="CEM54609.1"/>
    <property type="molecule type" value="Genomic_DNA"/>
</dbReference>
<feature type="transmembrane region" description="Helical" evidence="2">
    <location>
        <begin position="554"/>
        <end position="574"/>
    </location>
</feature>
<keyword evidence="2" id="KW-0812">Transmembrane</keyword>
<protein>
    <submittedName>
        <fullName evidence="3">Uncharacterized protein</fullName>
    </submittedName>
</protein>
<evidence type="ECO:0000256" key="2">
    <source>
        <dbReference type="SAM" id="Phobius"/>
    </source>
</evidence>
<name>A0A0G4IC26_9ALVE</name>
<dbReference type="AlphaFoldDB" id="A0A0G4IC26"/>
<feature type="transmembrane region" description="Helical" evidence="2">
    <location>
        <begin position="165"/>
        <end position="187"/>
    </location>
</feature>
<feature type="transmembrane region" description="Helical" evidence="2">
    <location>
        <begin position="323"/>
        <end position="347"/>
    </location>
</feature>
<feature type="compositionally biased region" description="Polar residues" evidence="1">
    <location>
        <begin position="80"/>
        <end position="89"/>
    </location>
</feature>
<evidence type="ECO:0000313" key="3">
    <source>
        <dbReference type="EMBL" id="CEM54609.1"/>
    </source>
</evidence>
<feature type="compositionally biased region" description="Polar residues" evidence="1">
    <location>
        <begin position="55"/>
        <end position="64"/>
    </location>
</feature>
<dbReference type="VEuPathDB" id="CryptoDB:Cvel_12902"/>
<proteinExistence type="predicted"/>
<keyword evidence="2" id="KW-1133">Transmembrane helix</keyword>
<sequence length="578" mass="66229">MAREAGRNQRYKPSPQEVDDDSDLEKGPQPESDSEIPIPALLQKIKDKSRRPEQSSDNETTADSLYNHDFEDDHDDPLDTFTNPTQSAVKNIKPPQRSNFLTRPNKKEGEDRRTEYGKRRTEDAMQIFQGCRDWARTAAFYTWLQDPKSKGQRHRPWHTRRRFTVPLRIFISVVLVWVFMPLCGPYTSSRNIQELSAHPVSHIRSNLTLISIVVVVVVEFITAIWCASEYAIPVRAAALLRQLYRHYSTEDDRPFTPSDQTQAWKDKWSEENQILYIRAWEDMLGRSQVLYRSCVVAHVFLPVTVLALHVILDVLPGTSPLRFYWICHALLAGLVMYPAVAAAATIVMNVSTICNLTALNIQAMRELIDVICLRVLVIEKGVEEGGKTDNEIRVVVQQEKKLNRLRRELRVREQFLRGVARTTWKCGSFASWISLLTLFNVIFHILAVVELYIVFAHLRQDEHSAPRWTIVLLVAIPLSLLANVQPFLAMAKQGRAFNSLLWSLKSLQSQRAAELLSPKGSPKLLLSHFRDLEDEFTWTVLGFHISFRAIYRAIAAYSAAIWAVIVIPYLPFLWGTAD</sequence>
<accession>A0A0G4IC26</accession>
<organism evidence="3">
    <name type="scientific">Chromera velia CCMP2878</name>
    <dbReference type="NCBI Taxonomy" id="1169474"/>
    <lineage>
        <taxon>Eukaryota</taxon>
        <taxon>Sar</taxon>
        <taxon>Alveolata</taxon>
        <taxon>Colpodellida</taxon>
        <taxon>Chromeraceae</taxon>
        <taxon>Chromera</taxon>
    </lineage>
</organism>
<feature type="compositionally biased region" description="Basic and acidic residues" evidence="1">
    <location>
        <begin position="105"/>
        <end position="118"/>
    </location>
</feature>